<accession>A0A2R7Y9X5</accession>
<comment type="caution">
    <text evidence="1">The sequence shown here is derived from an EMBL/GenBank/DDBJ whole genome shotgun (WGS) entry which is preliminary data.</text>
</comment>
<gene>
    <name evidence="1" type="ORF">B9J98_00140</name>
</gene>
<dbReference type="Proteomes" id="UP000244066">
    <property type="component" value="Unassembled WGS sequence"/>
</dbReference>
<evidence type="ECO:0000313" key="1">
    <source>
        <dbReference type="EMBL" id="PUA34296.1"/>
    </source>
</evidence>
<dbReference type="EMBL" id="NDWU01000001">
    <property type="protein sequence ID" value="PUA34296.1"/>
    <property type="molecule type" value="Genomic_DNA"/>
</dbReference>
<organism evidence="1 2">
    <name type="scientific">Candidatus Terraquivivens tikiterensis</name>
    <dbReference type="NCBI Taxonomy" id="1980982"/>
    <lineage>
        <taxon>Archaea</taxon>
        <taxon>Nitrososphaerota</taxon>
        <taxon>Candidatus Wolframiiraptoraceae</taxon>
        <taxon>Candidatus Terraquivivens</taxon>
    </lineage>
</organism>
<reference evidence="1 2" key="1">
    <citation type="submission" date="2017-04" db="EMBL/GenBank/DDBJ databases">
        <title>Draft Aigarchaeota genome from a New Zealand hot spring.</title>
        <authorList>
            <person name="Reysenbach A.-L."/>
            <person name="Donaho J.A."/>
            <person name="Gerhart J."/>
            <person name="Kelley J.F."/>
            <person name="Kouba K."/>
            <person name="Podar M."/>
            <person name="Stott M."/>
        </authorList>
    </citation>
    <scope>NUCLEOTIDE SEQUENCE [LARGE SCALE GENOMIC DNA]</scope>
    <source>
        <strain evidence="1">NZ13_MG1</strain>
    </source>
</reference>
<sequence length="64" mass="6980">MSNGHKVSVAVDKFRDTVAPAWTPKRLDFQSMERGQRPSAMILMGELAKGIVGALPVNSKIRNA</sequence>
<protein>
    <submittedName>
        <fullName evidence="1">Uncharacterized protein</fullName>
    </submittedName>
</protein>
<evidence type="ECO:0000313" key="2">
    <source>
        <dbReference type="Proteomes" id="UP000244066"/>
    </source>
</evidence>
<proteinExistence type="predicted"/>
<name>A0A2R7Y9X5_9ARCH</name>
<dbReference type="AlphaFoldDB" id="A0A2R7Y9X5"/>